<feature type="site" description="Transition state stabilizer" evidence="17">
    <location>
        <position position="714"/>
    </location>
</feature>
<dbReference type="InterPro" id="IPR014782">
    <property type="entry name" value="Peptidase_M1_dom"/>
</dbReference>
<dbReference type="PANTHER" id="PTHR11533">
    <property type="entry name" value="PROTEASE M1 ZINC METALLOPROTEASE"/>
    <property type="match status" value="1"/>
</dbReference>
<evidence type="ECO:0000256" key="4">
    <source>
        <dbReference type="ARBA" id="ARBA00022475"/>
    </source>
</evidence>
<feature type="active site" description="Proton acceptor" evidence="15">
    <location>
        <position position="629"/>
    </location>
</feature>
<dbReference type="CDD" id="cd09601">
    <property type="entry name" value="M1_APN-Q_like"/>
    <property type="match status" value="1"/>
</dbReference>
<comment type="similarity">
    <text evidence="3">Belongs to the peptidase M1 family.</text>
</comment>
<feature type="binding site" evidence="16">
    <location>
        <position position="628"/>
    </location>
    <ligand>
        <name>Zn(2+)</name>
        <dbReference type="ChEBI" id="CHEBI:29105"/>
        <note>catalytic</note>
    </ligand>
</feature>
<dbReference type="PRINTS" id="PR00756">
    <property type="entry name" value="ALADIPTASE"/>
</dbReference>
<evidence type="ECO:0000256" key="10">
    <source>
        <dbReference type="ARBA" id="ARBA00022989"/>
    </source>
</evidence>
<gene>
    <name evidence="22" type="ORF">DAPPUDRAFT_203797</name>
</gene>
<dbReference type="OrthoDB" id="10031169at2759"/>
<protein>
    <recommendedName>
        <fullName evidence="24">Aminopeptidase N</fullName>
    </recommendedName>
</protein>
<dbReference type="PhylomeDB" id="E9HM96"/>
<evidence type="ECO:0000256" key="16">
    <source>
        <dbReference type="PIRSR" id="PIRSR634016-3"/>
    </source>
</evidence>
<dbReference type="FunFam" id="2.60.40.1730:FF:000022">
    <property type="entry name" value="Aminopeptidase"/>
    <property type="match status" value="1"/>
</dbReference>
<evidence type="ECO:0000256" key="17">
    <source>
        <dbReference type="PIRSR" id="PIRSR634016-4"/>
    </source>
</evidence>
<dbReference type="SUPFAM" id="SSF63737">
    <property type="entry name" value="Leukotriene A4 hydrolase N-terminal domain"/>
    <property type="match status" value="1"/>
</dbReference>
<dbReference type="Gene3D" id="2.60.40.1910">
    <property type="match status" value="1"/>
</dbReference>
<organism evidence="22 23">
    <name type="scientific">Daphnia pulex</name>
    <name type="common">Water flea</name>
    <dbReference type="NCBI Taxonomy" id="6669"/>
    <lineage>
        <taxon>Eukaryota</taxon>
        <taxon>Metazoa</taxon>
        <taxon>Ecdysozoa</taxon>
        <taxon>Arthropoda</taxon>
        <taxon>Crustacea</taxon>
        <taxon>Branchiopoda</taxon>
        <taxon>Diplostraca</taxon>
        <taxon>Cladocera</taxon>
        <taxon>Anomopoda</taxon>
        <taxon>Daphniidae</taxon>
        <taxon>Daphnia</taxon>
    </lineage>
</organism>
<evidence type="ECO:0000256" key="18">
    <source>
        <dbReference type="SAM" id="MobiDB-lite"/>
    </source>
</evidence>
<dbReference type="FunFam" id="2.60.40.1910:FF:000009">
    <property type="entry name" value="Aminopeptidase"/>
    <property type="match status" value="1"/>
</dbReference>
<dbReference type="SUPFAM" id="SSF55486">
    <property type="entry name" value="Metalloproteases ('zincins'), catalytic domain"/>
    <property type="match status" value="1"/>
</dbReference>
<dbReference type="InterPro" id="IPR050344">
    <property type="entry name" value="Peptidase_M1_aminopeptidases"/>
</dbReference>
<feature type="domain" description="Aminopeptidase N-like N-terminal" evidence="21">
    <location>
        <begin position="326"/>
        <end position="520"/>
    </location>
</feature>
<dbReference type="PANTHER" id="PTHR11533:SF294">
    <property type="entry name" value="THYROTROPIN-RELEASING HORMONE-DEGRADING ECTOENZYME"/>
    <property type="match status" value="1"/>
</dbReference>
<evidence type="ECO:0000256" key="6">
    <source>
        <dbReference type="ARBA" id="ARBA00022692"/>
    </source>
</evidence>
<name>E9HM96_DAPPU</name>
<evidence type="ECO:0000313" key="23">
    <source>
        <dbReference type="Proteomes" id="UP000000305"/>
    </source>
</evidence>
<comment type="subcellular location">
    <subcellularLocation>
        <location evidence="2">Cell membrane</location>
        <topology evidence="2">Lipid-anchor</topology>
        <topology evidence="2">GPI-anchor</topology>
    </subcellularLocation>
    <subcellularLocation>
        <location evidence="1">Membrane</location>
        <topology evidence="1">Single-pass membrane protein</topology>
    </subcellularLocation>
</comment>
<dbReference type="Gene3D" id="1.25.50.20">
    <property type="match status" value="2"/>
</dbReference>
<proteinExistence type="inferred from homology"/>
<evidence type="ECO:0000256" key="15">
    <source>
        <dbReference type="PIRSR" id="PIRSR634016-1"/>
    </source>
</evidence>
<dbReference type="GO" id="GO:0043171">
    <property type="term" value="P:peptide catabolic process"/>
    <property type="evidence" value="ECO:0000318"/>
    <property type="project" value="GO_Central"/>
</dbReference>
<evidence type="ECO:0000259" key="19">
    <source>
        <dbReference type="Pfam" id="PF01433"/>
    </source>
</evidence>
<evidence type="ECO:0000259" key="20">
    <source>
        <dbReference type="Pfam" id="PF11838"/>
    </source>
</evidence>
<dbReference type="InterPro" id="IPR034016">
    <property type="entry name" value="M1_APN-typ"/>
</dbReference>
<keyword evidence="11" id="KW-0482">Metalloprotease</keyword>
<dbReference type="HOGENOM" id="CLU_003705_2_2_1"/>
<dbReference type="InterPro" id="IPR027268">
    <property type="entry name" value="Peptidase_M4/M1_CTD_sf"/>
</dbReference>
<evidence type="ECO:0000256" key="8">
    <source>
        <dbReference type="ARBA" id="ARBA00022801"/>
    </source>
</evidence>
<dbReference type="MEROPS" id="M01.A09"/>
<dbReference type="EMBL" id="GL732685">
    <property type="protein sequence ID" value="EFX67143.1"/>
    <property type="molecule type" value="Genomic_DNA"/>
</dbReference>
<keyword evidence="10" id="KW-1133">Transmembrane helix</keyword>
<dbReference type="GO" id="GO:0070006">
    <property type="term" value="F:metalloaminopeptidase activity"/>
    <property type="evidence" value="ECO:0000318"/>
    <property type="project" value="GO_Central"/>
</dbReference>
<comment type="cofactor">
    <cofactor evidence="16">
        <name>Zn(2+)</name>
        <dbReference type="ChEBI" id="CHEBI:29105"/>
    </cofactor>
    <text evidence="16">Binds 1 zinc ion per subunit.</text>
</comment>
<dbReference type="Proteomes" id="UP000000305">
    <property type="component" value="Unassembled WGS sequence"/>
</dbReference>
<feature type="compositionally biased region" description="Low complexity" evidence="18">
    <location>
        <begin position="245"/>
        <end position="298"/>
    </location>
</feature>
<dbReference type="AlphaFoldDB" id="E9HM96"/>
<dbReference type="InterPro" id="IPR045357">
    <property type="entry name" value="Aminopeptidase_N-like_N"/>
</dbReference>
<dbReference type="InterPro" id="IPR042097">
    <property type="entry name" value="Aminopeptidase_N-like_N_sf"/>
</dbReference>
<dbReference type="Pfam" id="PF11838">
    <property type="entry name" value="ERAP1_C"/>
    <property type="match status" value="2"/>
</dbReference>
<keyword evidence="5" id="KW-0645">Protease</keyword>
<evidence type="ECO:0000256" key="5">
    <source>
        <dbReference type="ARBA" id="ARBA00022670"/>
    </source>
</evidence>
<dbReference type="Pfam" id="PF01433">
    <property type="entry name" value="Peptidase_M1"/>
    <property type="match status" value="1"/>
</dbReference>
<evidence type="ECO:0000256" key="1">
    <source>
        <dbReference type="ARBA" id="ARBA00004167"/>
    </source>
</evidence>
<evidence type="ECO:0000313" key="22">
    <source>
        <dbReference type="EMBL" id="EFX67143.1"/>
    </source>
</evidence>
<dbReference type="eggNOG" id="KOG1046">
    <property type="taxonomic scope" value="Eukaryota"/>
</dbReference>
<evidence type="ECO:0008006" key="24">
    <source>
        <dbReference type="Google" id="ProtNLM"/>
    </source>
</evidence>
<feature type="domain" description="ERAP1-like C-terminal" evidence="20">
    <location>
        <begin position="2"/>
        <end position="224"/>
    </location>
</feature>
<dbReference type="InParanoid" id="E9HM96"/>
<dbReference type="FunFam" id="1.25.50.20:FF:000001">
    <property type="entry name" value="Aminopeptidase"/>
    <property type="match status" value="1"/>
</dbReference>
<keyword evidence="7 16" id="KW-0479">Metal-binding</keyword>
<sequence>MFYKESQYADWKIYMTSLVKPYYDFVGFQETESDAHLTILSRNDALNWACKLKIADCVANVQSQYAALMQEPDMRLSPNQRNFILCAGVENGRQPEWNFAYDQYRSTDNGNFLVAMTCTRESSIIYDLLSKMLDPNSIRSEDVDTLFGNLAANPIGNTMALDFLTRRWNDIEKALGTSHFVYFFRSLCDRLNTPAQYDQMIKLRDDHIDILNSITVEQGLDIVRANVEWMTLNQEEIGGWLKNPSTATALPTTEPTTETTTEIDVTSTVEPGTEDTTTSTASSTASSTTTPAPTTTTPAPTPTPTPTTTTAPSSGEDMRLPGDIIPITYNIRMLPFVELIASGNFTTDGYVEIVAECIRATSNISINSADLDIKIGTISILDMESNSPIAMVNFIDEQSSREIVTIQTAVPLAVGKRYKISMSFLSTLNNELRGFYRSSYVEEGERKWLAVTQFESTDARRAFPCFDEPSMKANFTVTLGRKDTMTSVSNMPQTKSGPIAGMTGYVWDYFAPSVKMSSYLVAFLVSDFINIPAKPGVSNVQFRIWARANAANITSYAIDIGPRILEYYESYFSIDYPLAKQDMAAIPDFAAGAMENWGLITYREQDLLIDTETASARQKQRVAIVMAHELAHQWFGDLVTMEWWNAIWLNEGFASYMEFIGTDSVEPDFKMNDQFVIENLQYVFGIDALETSRPINIEVNTPEEISSLFDAISYEKGSCVVRMCADMLGIETFKRGLTRYLSTNAYGNAQQDDLWQAMQEQADEEGIVLPATVKEILDTWTYKMGYPVITVTRDYATGGALVTQERFLLRKSNTSEVDPTVYQWWVPLTYINSKVNVAEKLSEWMSKDEVSVSLSNLGASADQWVIFNVDQQNYYRVAYDKDNYRLITEQLMDDHEQIVPNNRAQLLDDTFILASVHTVPYKRALDLSLYLAQEKEYVPWNAVLAEFNYIDSMLHNQAQFPDWTIHLTKLVTPYYEHVGFQESKTDAQLTLYARTDAMSWACRLKIADCVDNSKAKYAELMNDPDNTTILSANQKSVILKTGVENGGQSEYDFAFNQYTSKYDTSFLIAATCSRDSSRLYNLLEKMLDSESGIRLGDVNTLFNNVASNPLGNLIATDFLVNRWNDIEKSW</sequence>
<keyword evidence="4" id="KW-1003">Cell membrane</keyword>
<dbReference type="STRING" id="6669.E9HM96"/>
<feature type="domain" description="Peptidase M1 membrane alanine aminopeptidase" evidence="19">
    <location>
        <begin position="556"/>
        <end position="780"/>
    </location>
</feature>
<evidence type="ECO:0000256" key="3">
    <source>
        <dbReference type="ARBA" id="ARBA00010136"/>
    </source>
</evidence>
<keyword evidence="12" id="KW-0472">Membrane</keyword>
<keyword evidence="6" id="KW-0812">Transmembrane</keyword>
<evidence type="ECO:0000256" key="13">
    <source>
        <dbReference type="ARBA" id="ARBA00023157"/>
    </source>
</evidence>
<evidence type="ECO:0000256" key="9">
    <source>
        <dbReference type="ARBA" id="ARBA00022833"/>
    </source>
</evidence>
<dbReference type="FunFam" id="1.10.390.10:FF:000016">
    <property type="entry name" value="Glutamyl aminopeptidase"/>
    <property type="match status" value="1"/>
</dbReference>
<dbReference type="GO" id="GO:0005886">
    <property type="term" value="C:plasma membrane"/>
    <property type="evidence" value="ECO:0007669"/>
    <property type="project" value="UniProtKB-SubCell"/>
</dbReference>
<feature type="binding site" evidence="16">
    <location>
        <position position="651"/>
    </location>
    <ligand>
        <name>Zn(2+)</name>
        <dbReference type="ChEBI" id="CHEBI:29105"/>
        <note>catalytic</note>
    </ligand>
</feature>
<feature type="binding site" evidence="16">
    <location>
        <position position="632"/>
    </location>
    <ligand>
        <name>Zn(2+)</name>
        <dbReference type="ChEBI" id="CHEBI:29105"/>
        <note>catalytic</note>
    </ligand>
</feature>
<keyword evidence="23" id="KW-1185">Reference proteome</keyword>
<dbReference type="Pfam" id="PF17900">
    <property type="entry name" value="Peptidase_M1_N"/>
    <property type="match status" value="1"/>
</dbReference>
<evidence type="ECO:0000256" key="14">
    <source>
        <dbReference type="ARBA" id="ARBA00023180"/>
    </source>
</evidence>
<feature type="domain" description="ERAP1-like C-terminal" evidence="20">
    <location>
        <begin position="864"/>
        <end position="1130"/>
    </location>
</feature>
<keyword evidence="14" id="KW-0325">Glycoprotein</keyword>
<dbReference type="OMA" id="TISENNW"/>
<dbReference type="GO" id="GO:0008270">
    <property type="term" value="F:zinc ion binding"/>
    <property type="evidence" value="ECO:0007669"/>
    <property type="project" value="InterPro"/>
</dbReference>
<keyword evidence="8" id="KW-0378">Hydrolase</keyword>
<evidence type="ECO:0000256" key="2">
    <source>
        <dbReference type="ARBA" id="ARBA00004609"/>
    </source>
</evidence>
<dbReference type="Gene3D" id="1.10.390.10">
    <property type="entry name" value="Neutral Protease Domain 2"/>
    <property type="match status" value="1"/>
</dbReference>
<evidence type="ECO:0000256" key="7">
    <source>
        <dbReference type="ARBA" id="ARBA00022723"/>
    </source>
</evidence>
<evidence type="ECO:0000256" key="11">
    <source>
        <dbReference type="ARBA" id="ARBA00023049"/>
    </source>
</evidence>
<dbReference type="InterPro" id="IPR001930">
    <property type="entry name" value="Peptidase_M1"/>
</dbReference>
<dbReference type="GO" id="GO:0005615">
    <property type="term" value="C:extracellular space"/>
    <property type="evidence" value="ECO:0000318"/>
    <property type="project" value="GO_Central"/>
</dbReference>
<dbReference type="Gene3D" id="2.60.40.1730">
    <property type="entry name" value="tricorn interacting facor f3 domain"/>
    <property type="match status" value="1"/>
</dbReference>
<feature type="region of interest" description="Disordered" evidence="18">
    <location>
        <begin position="242"/>
        <end position="319"/>
    </location>
</feature>
<keyword evidence="9 16" id="KW-0862">Zinc</keyword>
<accession>E9HM96</accession>
<keyword evidence="13" id="KW-1015">Disulfide bond</keyword>
<reference evidence="22 23" key="1">
    <citation type="journal article" date="2011" name="Science">
        <title>The ecoresponsive genome of Daphnia pulex.</title>
        <authorList>
            <person name="Colbourne J.K."/>
            <person name="Pfrender M.E."/>
            <person name="Gilbert D."/>
            <person name="Thomas W.K."/>
            <person name="Tucker A."/>
            <person name="Oakley T.H."/>
            <person name="Tokishita S."/>
            <person name="Aerts A."/>
            <person name="Arnold G.J."/>
            <person name="Basu M.K."/>
            <person name="Bauer D.J."/>
            <person name="Caceres C.E."/>
            <person name="Carmel L."/>
            <person name="Casola C."/>
            <person name="Choi J.H."/>
            <person name="Detter J.C."/>
            <person name="Dong Q."/>
            <person name="Dusheyko S."/>
            <person name="Eads B.D."/>
            <person name="Frohlich T."/>
            <person name="Geiler-Samerotte K.A."/>
            <person name="Gerlach D."/>
            <person name="Hatcher P."/>
            <person name="Jogdeo S."/>
            <person name="Krijgsveld J."/>
            <person name="Kriventseva E.V."/>
            <person name="Kultz D."/>
            <person name="Laforsch C."/>
            <person name="Lindquist E."/>
            <person name="Lopez J."/>
            <person name="Manak J.R."/>
            <person name="Muller J."/>
            <person name="Pangilinan J."/>
            <person name="Patwardhan R.P."/>
            <person name="Pitluck S."/>
            <person name="Pritham E.J."/>
            <person name="Rechtsteiner A."/>
            <person name="Rho M."/>
            <person name="Rogozin I.B."/>
            <person name="Sakarya O."/>
            <person name="Salamov A."/>
            <person name="Schaack S."/>
            <person name="Shapiro H."/>
            <person name="Shiga Y."/>
            <person name="Skalitzky C."/>
            <person name="Smith Z."/>
            <person name="Souvorov A."/>
            <person name="Sung W."/>
            <person name="Tang Z."/>
            <person name="Tsuchiya D."/>
            <person name="Tu H."/>
            <person name="Vos H."/>
            <person name="Wang M."/>
            <person name="Wolf Y.I."/>
            <person name="Yamagata H."/>
            <person name="Yamada T."/>
            <person name="Ye Y."/>
            <person name="Shaw J.R."/>
            <person name="Andrews J."/>
            <person name="Crease T.J."/>
            <person name="Tang H."/>
            <person name="Lucas S.M."/>
            <person name="Robertson H.M."/>
            <person name="Bork P."/>
            <person name="Koonin E.V."/>
            <person name="Zdobnov E.M."/>
            <person name="Grigoriev I.V."/>
            <person name="Lynch M."/>
            <person name="Boore J.L."/>
        </authorList>
    </citation>
    <scope>NUCLEOTIDE SEQUENCE [LARGE SCALE GENOMIC DNA]</scope>
</reference>
<dbReference type="GO" id="GO:0006508">
    <property type="term" value="P:proteolysis"/>
    <property type="evidence" value="ECO:0000318"/>
    <property type="project" value="GO_Central"/>
</dbReference>
<evidence type="ECO:0000259" key="21">
    <source>
        <dbReference type="Pfam" id="PF17900"/>
    </source>
</evidence>
<dbReference type="InterPro" id="IPR024571">
    <property type="entry name" value="ERAP1-like_C_dom"/>
</dbReference>
<evidence type="ECO:0000256" key="12">
    <source>
        <dbReference type="ARBA" id="ARBA00023136"/>
    </source>
</evidence>
<dbReference type="KEGG" id="dpx:DAPPUDRAFT_203797"/>